<dbReference type="EMBL" id="KB644415">
    <property type="protein sequence ID" value="EPS34892.1"/>
    <property type="molecule type" value="Genomic_DNA"/>
</dbReference>
<keyword evidence="2" id="KW-0472">Membrane</keyword>
<keyword evidence="2" id="KW-0812">Transmembrane</keyword>
<keyword evidence="4" id="KW-1185">Reference proteome</keyword>
<feature type="transmembrane region" description="Helical" evidence="2">
    <location>
        <begin position="6"/>
        <end position="27"/>
    </location>
</feature>
<gene>
    <name evidence="3" type="ORF">PDE_09856</name>
</gene>
<dbReference type="Proteomes" id="UP000019376">
    <property type="component" value="Unassembled WGS sequence"/>
</dbReference>
<feature type="compositionally biased region" description="Acidic residues" evidence="1">
    <location>
        <begin position="102"/>
        <end position="112"/>
    </location>
</feature>
<organism evidence="3 4">
    <name type="scientific">Penicillium oxalicum (strain 114-2 / CGMCC 5302)</name>
    <name type="common">Penicillium decumbens</name>
    <dbReference type="NCBI Taxonomy" id="933388"/>
    <lineage>
        <taxon>Eukaryota</taxon>
        <taxon>Fungi</taxon>
        <taxon>Dikarya</taxon>
        <taxon>Ascomycota</taxon>
        <taxon>Pezizomycotina</taxon>
        <taxon>Eurotiomycetes</taxon>
        <taxon>Eurotiomycetidae</taxon>
        <taxon>Eurotiales</taxon>
        <taxon>Aspergillaceae</taxon>
        <taxon>Penicillium</taxon>
    </lineage>
</organism>
<evidence type="ECO:0000313" key="4">
    <source>
        <dbReference type="Proteomes" id="UP000019376"/>
    </source>
</evidence>
<protein>
    <submittedName>
        <fullName evidence="3">Uncharacterized protein</fullName>
    </submittedName>
</protein>
<reference evidence="3" key="1">
    <citation type="journal article" date="2013" name="PLoS ONE">
        <title>Genomic and secretomic analyses reveal unique features of the lignocellulolytic enzyme system of Penicillium decumbens.</title>
        <authorList>
            <person name="Liu G."/>
            <person name="Zhang L."/>
            <person name="Wei X."/>
            <person name="Zou G."/>
            <person name="Qin Y."/>
            <person name="Ma L."/>
            <person name="Li J."/>
            <person name="Zheng H."/>
            <person name="Wang S."/>
            <person name="Wang C."/>
            <person name="Xun L."/>
            <person name="Zhao G.-P."/>
            <person name="Zhou Z."/>
            <person name="Qu Y."/>
        </authorList>
    </citation>
    <scope>NUCLEOTIDE SEQUENCE [LARGE SCALE GENOMIC DNA]</scope>
    <source>
        <strain evidence="3">114-2</strain>
    </source>
</reference>
<feature type="region of interest" description="Disordered" evidence="1">
    <location>
        <begin position="92"/>
        <end position="113"/>
    </location>
</feature>
<name>S8BI31_PENO1</name>
<proteinExistence type="predicted"/>
<feature type="compositionally biased region" description="Polar residues" evidence="1">
    <location>
        <begin position="92"/>
        <end position="101"/>
    </location>
</feature>
<accession>S8BI31</accession>
<evidence type="ECO:0000256" key="2">
    <source>
        <dbReference type="SAM" id="Phobius"/>
    </source>
</evidence>
<dbReference type="HOGENOM" id="CLU_1402882_0_0_1"/>
<dbReference type="AlphaFoldDB" id="S8BI31"/>
<keyword evidence="2" id="KW-1133">Transmembrane helix</keyword>
<evidence type="ECO:0000256" key="1">
    <source>
        <dbReference type="SAM" id="MobiDB-lite"/>
    </source>
</evidence>
<sequence>MAEKATASLVFPVLCLLVSFAIFCFVYRTEVLQQVRAYSRSARSFLRETRRKIAYLSSPSRTRHHETFEDEYFTIFDVMLALGDTDLDAYSETQTQPSDLESGSEYESDGNSDDLRVSTELEYSISHALRQPPWITESSRHIALHLLSEQPPLTLWEIELEERIRHGRGIGPWLDRIIDRVVRHIVENFNSDEY</sequence>
<dbReference type="OrthoDB" id="4504150at2759"/>
<evidence type="ECO:0000313" key="3">
    <source>
        <dbReference type="EMBL" id="EPS34892.1"/>
    </source>
</evidence>